<dbReference type="PANTHER" id="PTHR31118:SF32">
    <property type="entry name" value="KYNURENINE FORMAMIDASE"/>
    <property type="match status" value="1"/>
</dbReference>
<gene>
    <name evidence="1" type="ORF">H4W81_004491</name>
</gene>
<keyword evidence="2" id="KW-1185">Reference proteome</keyword>
<dbReference type="InterPro" id="IPR007325">
    <property type="entry name" value="KFase/CYL"/>
</dbReference>
<dbReference type="Gene3D" id="3.50.30.50">
    <property type="entry name" value="Putative cyclase"/>
    <property type="match status" value="1"/>
</dbReference>
<accession>A0ABR9KI59</accession>
<dbReference type="EMBL" id="JADBEF010000001">
    <property type="protein sequence ID" value="MBE1561712.1"/>
    <property type="molecule type" value="Genomic_DNA"/>
</dbReference>
<organism evidence="1 2">
    <name type="scientific">Nonomuraea africana</name>
    <dbReference type="NCBI Taxonomy" id="46171"/>
    <lineage>
        <taxon>Bacteria</taxon>
        <taxon>Bacillati</taxon>
        <taxon>Actinomycetota</taxon>
        <taxon>Actinomycetes</taxon>
        <taxon>Streptosporangiales</taxon>
        <taxon>Streptosporangiaceae</taxon>
        <taxon>Nonomuraea</taxon>
    </lineage>
</organism>
<dbReference type="Proteomes" id="UP000661607">
    <property type="component" value="Unassembled WGS sequence"/>
</dbReference>
<dbReference type="SUPFAM" id="SSF102198">
    <property type="entry name" value="Putative cyclase"/>
    <property type="match status" value="1"/>
</dbReference>
<proteinExistence type="predicted"/>
<name>A0ABR9KI59_9ACTN</name>
<evidence type="ECO:0000313" key="1">
    <source>
        <dbReference type="EMBL" id="MBE1561712.1"/>
    </source>
</evidence>
<dbReference type="Pfam" id="PF04199">
    <property type="entry name" value="Cyclase"/>
    <property type="match status" value="1"/>
</dbReference>
<sequence length="219" mass="23666">MIIELSHRITEGMITYPGIPGPVLGMHLSRKDSREIYAEGTEFEIGTITLAANTGTYLDTPYHRYAEGPDLSQVPVERMADLPGLVVRAEGRPSVGLDLLRGLDVRGRAVLLHTGWDRHFGTDAYLHEHPYLEPEAAAWLAEQEAALVGIDSLNIDATPPKGERPAHTLLLAAGIPLVEHLTGLAGLPDRGFRFHAAPPMIAGLGTFPVRAYAVVQAAD</sequence>
<dbReference type="PANTHER" id="PTHR31118">
    <property type="entry name" value="CYCLASE-LIKE PROTEIN 2"/>
    <property type="match status" value="1"/>
</dbReference>
<protein>
    <submittedName>
        <fullName evidence="1">Kynurenine formamidase</fullName>
    </submittedName>
</protein>
<evidence type="ECO:0000313" key="2">
    <source>
        <dbReference type="Proteomes" id="UP000661607"/>
    </source>
</evidence>
<comment type="caution">
    <text evidence="1">The sequence shown here is derived from an EMBL/GenBank/DDBJ whole genome shotgun (WGS) entry which is preliminary data.</text>
</comment>
<dbReference type="InterPro" id="IPR037175">
    <property type="entry name" value="KFase_sf"/>
</dbReference>
<reference evidence="1 2" key="1">
    <citation type="submission" date="2020-10" db="EMBL/GenBank/DDBJ databases">
        <title>Sequencing the genomes of 1000 actinobacteria strains.</title>
        <authorList>
            <person name="Klenk H.-P."/>
        </authorList>
    </citation>
    <scope>NUCLEOTIDE SEQUENCE [LARGE SCALE GENOMIC DNA]</scope>
    <source>
        <strain evidence="1 2">DSM 43748</strain>
    </source>
</reference>
<dbReference type="RefSeq" id="WP_192776588.1">
    <property type="nucleotide sequence ID" value="NZ_BAAASY010000011.1"/>
</dbReference>